<evidence type="ECO:0000313" key="5">
    <source>
        <dbReference type="Proteomes" id="UP001140562"/>
    </source>
</evidence>
<name>A0A9W8WYP2_9PLEO</name>
<comment type="similarity">
    <text evidence="1">Belongs to the avfA family.</text>
</comment>
<dbReference type="InterPro" id="IPR051606">
    <property type="entry name" value="Polyketide_Oxido-like"/>
</dbReference>
<keyword evidence="5" id="KW-1185">Reference proteome</keyword>
<dbReference type="AlphaFoldDB" id="A0A9W8WYP2"/>
<evidence type="ECO:0000259" key="3">
    <source>
        <dbReference type="Pfam" id="PF13460"/>
    </source>
</evidence>
<evidence type="ECO:0000313" key="4">
    <source>
        <dbReference type="EMBL" id="KAJ4336420.1"/>
    </source>
</evidence>
<dbReference type="InterPro" id="IPR036291">
    <property type="entry name" value="NAD(P)-bd_dom_sf"/>
</dbReference>
<dbReference type="EMBL" id="JAPEUV010000049">
    <property type="protein sequence ID" value="KAJ4336420.1"/>
    <property type="molecule type" value="Genomic_DNA"/>
</dbReference>
<proteinExistence type="inferred from homology"/>
<dbReference type="PANTHER" id="PTHR43355">
    <property type="entry name" value="FLAVIN REDUCTASE (NADPH)"/>
    <property type="match status" value="1"/>
</dbReference>
<dbReference type="OrthoDB" id="10254221at2759"/>
<sequence length="224" mass="25358">MSAYATLGATGQVGGSILHILSENTDYKINVLVRSRSKLEHSYPPVVSNKNIHIFEGSVSDIPTLASCLKELRPAFLCVAVTENTPDVTISVDTTEAVTKAFQWLQSRNRAFKPPRLVVSSSASLDTKFWRTVPSFVHNVMYAANSHIYDNLARAETYLRQHEDWLNITQRNHDLGEHLMVSPPMTAMAIRSLHTKSLNMHVRYRSPSSRQYSRRGINKDARRY</sequence>
<dbReference type="SUPFAM" id="SSF51735">
    <property type="entry name" value="NAD(P)-binding Rossmann-fold domains"/>
    <property type="match status" value="1"/>
</dbReference>
<accession>A0A9W8WYP2</accession>
<evidence type="ECO:0000256" key="1">
    <source>
        <dbReference type="ARBA" id="ARBA00038376"/>
    </source>
</evidence>
<comment type="caution">
    <text evidence="4">The sequence shown here is derived from an EMBL/GenBank/DDBJ whole genome shotgun (WGS) entry which is preliminary data.</text>
</comment>
<dbReference type="Pfam" id="PF13460">
    <property type="entry name" value="NAD_binding_10"/>
    <property type="match status" value="1"/>
</dbReference>
<feature type="region of interest" description="Disordered" evidence="2">
    <location>
        <begin position="204"/>
        <end position="224"/>
    </location>
</feature>
<reference evidence="4" key="1">
    <citation type="submission" date="2022-10" db="EMBL/GenBank/DDBJ databases">
        <title>Tapping the CABI collections for fungal endophytes: first genome assemblies for Collariella, Neodidymelliopsis, Ascochyta clinopodiicola, Didymella pomorum, Didymosphaeria variabile, Neocosmospora piperis and Neocucurbitaria cava.</title>
        <authorList>
            <person name="Hill R."/>
        </authorList>
    </citation>
    <scope>NUCLEOTIDE SEQUENCE</scope>
    <source>
        <strain evidence="4">IMI 360193</strain>
    </source>
</reference>
<protein>
    <recommendedName>
        <fullName evidence="3">NAD(P)-binding domain-containing protein</fullName>
    </recommendedName>
</protein>
<dbReference type="Gene3D" id="3.40.50.720">
    <property type="entry name" value="NAD(P)-binding Rossmann-like Domain"/>
    <property type="match status" value="1"/>
</dbReference>
<dbReference type="InterPro" id="IPR016040">
    <property type="entry name" value="NAD(P)-bd_dom"/>
</dbReference>
<dbReference type="PANTHER" id="PTHR43355:SF2">
    <property type="entry name" value="FLAVIN REDUCTASE (NADPH)"/>
    <property type="match status" value="1"/>
</dbReference>
<organism evidence="4 5">
    <name type="scientific">Didymella glomerata</name>
    <dbReference type="NCBI Taxonomy" id="749621"/>
    <lineage>
        <taxon>Eukaryota</taxon>
        <taxon>Fungi</taxon>
        <taxon>Dikarya</taxon>
        <taxon>Ascomycota</taxon>
        <taxon>Pezizomycotina</taxon>
        <taxon>Dothideomycetes</taxon>
        <taxon>Pleosporomycetidae</taxon>
        <taxon>Pleosporales</taxon>
        <taxon>Pleosporineae</taxon>
        <taxon>Didymellaceae</taxon>
        <taxon>Didymella</taxon>
    </lineage>
</organism>
<evidence type="ECO:0000256" key="2">
    <source>
        <dbReference type="SAM" id="MobiDB-lite"/>
    </source>
</evidence>
<feature type="compositionally biased region" description="Low complexity" evidence="2">
    <location>
        <begin position="205"/>
        <end position="215"/>
    </location>
</feature>
<dbReference type="Proteomes" id="UP001140562">
    <property type="component" value="Unassembled WGS sequence"/>
</dbReference>
<gene>
    <name evidence="4" type="ORF">N0V87_005436</name>
</gene>
<feature type="domain" description="NAD(P)-binding" evidence="3">
    <location>
        <begin position="8"/>
        <end position="162"/>
    </location>
</feature>
<dbReference type="GO" id="GO:0016646">
    <property type="term" value="F:oxidoreductase activity, acting on the CH-NH group of donors, NAD or NADP as acceptor"/>
    <property type="evidence" value="ECO:0007669"/>
    <property type="project" value="TreeGrafter"/>
</dbReference>